<dbReference type="InterPro" id="IPR001173">
    <property type="entry name" value="Glyco_trans_2-like"/>
</dbReference>
<protein>
    <recommendedName>
        <fullName evidence="9">4,4'-diaponeurosporenoate glycosyltransferase</fullName>
    </recommendedName>
</protein>
<accession>A0ABP7D0C2</accession>
<evidence type="ECO:0000256" key="6">
    <source>
        <dbReference type="ARBA" id="ARBA00037281"/>
    </source>
</evidence>
<evidence type="ECO:0000256" key="4">
    <source>
        <dbReference type="ARBA" id="ARBA00022679"/>
    </source>
</evidence>
<gene>
    <name evidence="11" type="ORF">GCM10023081_37960</name>
</gene>
<comment type="pathway">
    <text evidence="7">Carotenoid biosynthesis; staphyloxanthin biosynthesis; staphyloxanthin from farnesyl diphosphate: step 4/5.</text>
</comment>
<keyword evidence="5" id="KW-0472">Membrane</keyword>
<dbReference type="Pfam" id="PF00535">
    <property type="entry name" value="Glycos_transf_2"/>
    <property type="match status" value="1"/>
</dbReference>
<dbReference type="InterPro" id="IPR029044">
    <property type="entry name" value="Nucleotide-diphossugar_trans"/>
</dbReference>
<evidence type="ECO:0000256" key="9">
    <source>
        <dbReference type="ARBA" id="ARBA00040345"/>
    </source>
</evidence>
<evidence type="ECO:0000256" key="8">
    <source>
        <dbReference type="ARBA" id="ARBA00038120"/>
    </source>
</evidence>
<evidence type="ECO:0000256" key="5">
    <source>
        <dbReference type="ARBA" id="ARBA00023136"/>
    </source>
</evidence>
<evidence type="ECO:0000313" key="11">
    <source>
        <dbReference type="EMBL" id="GAA3697415.1"/>
    </source>
</evidence>
<dbReference type="EMBL" id="BAABEO010000025">
    <property type="protein sequence ID" value="GAA3697415.1"/>
    <property type="molecule type" value="Genomic_DNA"/>
</dbReference>
<dbReference type="Gene3D" id="3.90.550.10">
    <property type="entry name" value="Spore Coat Polysaccharide Biosynthesis Protein SpsA, Chain A"/>
    <property type="match status" value="1"/>
</dbReference>
<sequence>MSLGNRRIRHAAVVVPVRNEEDLLPVCLAHLRRAMDHFEARRGGRTARCAVVLDRCTDASARIAASAAADDPRILVLEVGFGSVGQTRAAGVGALMAGTGRRGLEATWIGCTDADTLVPPQWLAVGADLADAGADAVLGTVEPDPLDTDPELLGLWRGDHDSGDGHPHVHGANLGVRASAYLEAGGFPAVSLDEDVLLVEALRKARKTVVASGAVPAVTSGRLDGRTAGGFAGYLRALRAAAGDLSETAAAGRS</sequence>
<dbReference type="SUPFAM" id="SSF53448">
    <property type="entry name" value="Nucleotide-diphospho-sugar transferases"/>
    <property type="match status" value="1"/>
</dbReference>
<evidence type="ECO:0000256" key="7">
    <source>
        <dbReference type="ARBA" id="ARBA00037904"/>
    </source>
</evidence>
<keyword evidence="12" id="KW-1185">Reference proteome</keyword>
<keyword evidence="4" id="KW-0808">Transferase</keyword>
<feature type="domain" description="Glycosyltransferase 2-like" evidence="10">
    <location>
        <begin position="13"/>
        <end position="149"/>
    </location>
</feature>
<comment type="function">
    <text evidence="6">Catalyzes the glycosylation of 4,4'-diaponeurosporenoate, i.e. the esterification of glucose at the C1'' position with the carboxyl group of 4,4'-diaponeurosporenic acid, to form glycosyl-4,4'-diaponeurosporenoate. This is a step in the biosynthesis of staphyloxanthin, an orange pigment present in most staphylococci strains.</text>
</comment>
<comment type="caution">
    <text evidence="11">The sequence shown here is derived from an EMBL/GenBank/DDBJ whole genome shotgun (WGS) entry which is preliminary data.</text>
</comment>
<dbReference type="RefSeq" id="WP_345153306.1">
    <property type="nucleotide sequence ID" value="NZ_BAABEO010000025.1"/>
</dbReference>
<comment type="subcellular location">
    <subcellularLocation>
        <location evidence="1">Cell membrane</location>
    </subcellularLocation>
</comment>
<evidence type="ECO:0000256" key="2">
    <source>
        <dbReference type="ARBA" id="ARBA00022475"/>
    </source>
</evidence>
<organism evidence="11 12">
    <name type="scientific">Arthrobacter ginkgonis</name>
    <dbReference type="NCBI Taxonomy" id="1630594"/>
    <lineage>
        <taxon>Bacteria</taxon>
        <taxon>Bacillati</taxon>
        <taxon>Actinomycetota</taxon>
        <taxon>Actinomycetes</taxon>
        <taxon>Micrococcales</taxon>
        <taxon>Micrococcaceae</taxon>
        <taxon>Arthrobacter</taxon>
    </lineage>
</organism>
<evidence type="ECO:0000256" key="3">
    <source>
        <dbReference type="ARBA" id="ARBA00022676"/>
    </source>
</evidence>
<evidence type="ECO:0000313" key="12">
    <source>
        <dbReference type="Proteomes" id="UP001500752"/>
    </source>
</evidence>
<dbReference type="PANTHER" id="PTHR43646">
    <property type="entry name" value="GLYCOSYLTRANSFERASE"/>
    <property type="match status" value="1"/>
</dbReference>
<keyword evidence="2" id="KW-1003">Cell membrane</keyword>
<evidence type="ECO:0000259" key="10">
    <source>
        <dbReference type="Pfam" id="PF00535"/>
    </source>
</evidence>
<dbReference type="Proteomes" id="UP001500752">
    <property type="component" value="Unassembled WGS sequence"/>
</dbReference>
<reference evidence="12" key="1">
    <citation type="journal article" date="2019" name="Int. J. Syst. Evol. Microbiol.">
        <title>The Global Catalogue of Microorganisms (GCM) 10K type strain sequencing project: providing services to taxonomists for standard genome sequencing and annotation.</title>
        <authorList>
            <consortium name="The Broad Institute Genomics Platform"/>
            <consortium name="The Broad Institute Genome Sequencing Center for Infectious Disease"/>
            <person name="Wu L."/>
            <person name="Ma J."/>
        </authorList>
    </citation>
    <scope>NUCLEOTIDE SEQUENCE [LARGE SCALE GENOMIC DNA]</scope>
    <source>
        <strain evidence="12">JCM 30742</strain>
    </source>
</reference>
<proteinExistence type="inferred from homology"/>
<comment type="similarity">
    <text evidence="8">Belongs to the glycosyltransferase 2 family. CrtQ subfamily.</text>
</comment>
<keyword evidence="3" id="KW-0328">Glycosyltransferase</keyword>
<evidence type="ECO:0000256" key="1">
    <source>
        <dbReference type="ARBA" id="ARBA00004236"/>
    </source>
</evidence>
<dbReference type="PANTHER" id="PTHR43646:SF2">
    <property type="entry name" value="GLYCOSYLTRANSFERASE 2-LIKE DOMAIN-CONTAINING PROTEIN"/>
    <property type="match status" value="1"/>
</dbReference>
<name>A0ABP7D0C2_9MICC</name>